<dbReference type="SUPFAM" id="SSF53850">
    <property type="entry name" value="Periplasmic binding protein-like II"/>
    <property type="match status" value="1"/>
</dbReference>
<evidence type="ECO:0000256" key="1">
    <source>
        <dbReference type="ARBA" id="ARBA00009437"/>
    </source>
</evidence>
<organism evidence="6 7">
    <name type="scientific">Sphingomonas aracearum</name>
    <dbReference type="NCBI Taxonomy" id="2283317"/>
    <lineage>
        <taxon>Bacteria</taxon>
        <taxon>Pseudomonadati</taxon>
        <taxon>Pseudomonadota</taxon>
        <taxon>Alphaproteobacteria</taxon>
        <taxon>Sphingomonadales</taxon>
        <taxon>Sphingomonadaceae</taxon>
        <taxon>Sphingomonas</taxon>
    </lineage>
</organism>
<evidence type="ECO:0000313" key="7">
    <source>
        <dbReference type="Proteomes" id="UP000253918"/>
    </source>
</evidence>
<evidence type="ECO:0000256" key="3">
    <source>
        <dbReference type="ARBA" id="ARBA00023125"/>
    </source>
</evidence>
<evidence type="ECO:0000256" key="2">
    <source>
        <dbReference type="ARBA" id="ARBA00023015"/>
    </source>
</evidence>
<protein>
    <submittedName>
        <fullName evidence="6">LysR family transcriptional regulator</fullName>
    </submittedName>
</protein>
<dbReference type="PANTHER" id="PTHR30537:SF5">
    <property type="entry name" value="HTH-TYPE TRANSCRIPTIONAL ACTIVATOR TTDR-RELATED"/>
    <property type="match status" value="1"/>
</dbReference>
<feature type="domain" description="HTH lysR-type" evidence="5">
    <location>
        <begin position="4"/>
        <end position="61"/>
    </location>
</feature>
<dbReference type="Gene3D" id="3.40.190.290">
    <property type="match status" value="1"/>
</dbReference>
<proteinExistence type="inferred from homology"/>
<name>A0A369VSV4_9SPHN</name>
<dbReference type="InterPro" id="IPR058163">
    <property type="entry name" value="LysR-type_TF_proteobact-type"/>
</dbReference>
<dbReference type="GO" id="GO:0043565">
    <property type="term" value="F:sequence-specific DNA binding"/>
    <property type="evidence" value="ECO:0007669"/>
    <property type="project" value="TreeGrafter"/>
</dbReference>
<reference evidence="6 7" key="1">
    <citation type="submission" date="2018-07" db="EMBL/GenBank/DDBJ databases">
        <title>a novel species of Sphingomonas isolated from the rhizosphere soil of Araceae plant.</title>
        <authorList>
            <person name="Zhiyong W."/>
            <person name="Qinglan Z."/>
            <person name="Zhiwei F."/>
            <person name="Ding X."/>
            <person name="Gejiao W."/>
            <person name="Shixue Z."/>
        </authorList>
    </citation>
    <scope>NUCLEOTIDE SEQUENCE [LARGE SCALE GENOMIC DNA]</scope>
    <source>
        <strain evidence="6 7">WZY 27</strain>
    </source>
</reference>
<keyword evidence="4" id="KW-0804">Transcription</keyword>
<dbReference type="InterPro" id="IPR036390">
    <property type="entry name" value="WH_DNA-bd_sf"/>
</dbReference>
<dbReference type="CDD" id="cd08422">
    <property type="entry name" value="PBP2_CrgA_like"/>
    <property type="match status" value="1"/>
</dbReference>
<comment type="caution">
    <text evidence="6">The sequence shown here is derived from an EMBL/GenBank/DDBJ whole genome shotgun (WGS) entry which is preliminary data.</text>
</comment>
<dbReference type="Gene3D" id="1.10.10.10">
    <property type="entry name" value="Winged helix-like DNA-binding domain superfamily/Winged helix DNA-binding domain"/>
    <property type="match status" value="1"/>
</dbReference>
<dbReference type="Pfam" id="PF03466">
    <property type="entry name" value="LysR_substrate"/>
    <property type="match status" value="1"/>
</dbReference>
<dbReference type="Pfam" id="PF00126">
    <property type="entry name" value="HTH_1"/>
    <property type="match status" value="1"/>
</dbReference>
<dbReference type="PROSITE" id="PS50931">
    <property type="entry name" value="HTH_LYSR"/>
    <property type="match status" value="1"/>
</dbReference>
<evidence type="ECO:0000313" key="6">
    <source>
        <dbReference type="EMBL" id="RDE05484.1"/>
    </source>
</evidence>
<keyword evidence="2" id="KW-0805">Transcription regulation</keyword>
<keyword evidence="7" id="KW-1185">Reference proteome</keyword>
<dbReference type="PANTHER" id="PTHR30537">
    <property type="entry name" value="HTH-TYPE TRANSCRIPTIONAL REGULATOR"/>
    <property type="match status" value="1"/>
</dbReference>
<dbReference type="AlphaFoldDB" id="A0A369VSV4"/>
<dbReference type="InterPro" id="IPR005119">
    <property type="entry name" value="LysR_subst-bd"/>
</dbReference>
<evidence type="ECO:0000256" key="4">
    <source>
        <dbReference type="ARBA" id="ARBA00023163"/>
    </source>
</evidence>
<dbReference type="Proteomes" id="UP000253918">
    <property type="component" value="Unassembled WGS sequence"/>
</dbReference>
<dbReference type="GO" id="GO:0003700">
    <property type="term" value="F:DNA-binding transcription factor activity"/>
    <property type="evidence" value="ECO:0007669"/>
    <property type="project" value="InterPro"/>
</dbReference>
<comment type="similarity">
    <text evidence="1">Belongs to the LysR transcriptional regulatory family.</text>
</comment>
<evidence type="ECO:0000259" key="5">
    <source>
        <dbReference type="PROSITE" id="PS50931"/>
    </source>
</evidence>
<dbReference type="InterPro" id="IPR036388">
    <property type="entry name" value="WH-like_DNA-bd_sf"/>
</dbReference>
<dbReference type="GO" id="GO:0006351">
    <property type="term" value="P:DNA-templated transcription"/>
    <property type="evidence" value="ECO:0007669"/>
    <property type="project" value="TreeGrafter"/>
</dbReference>
<keyword evidence="3" id="KW-0238">DNA-binding</keyword>
<dbReference type="OrthoDB" id="9812435at2"/>
<dbReference type="EMBL" id="QQNB01000002">
    <property type="protein sequence ID" value="RDE05484.1"/>
    <property type="molecule type" value="Genomic_DNA"/>
</dbReference>
<sequence length="313" mass="33103">MRLPDLEAWAIFASVVEHRSFSGAAEAIGVSKATVSKAVSRLEQRLGQSLFHRTSRRLSLTEGGRMLAEHAQRLLADALAAEEAAHDSATEPAGLVRVTAPMTLGLLAVAPAVAEFLVENPGIQVDLNLTDVKVDIVAEGIDIALRIADLPDSSLRARRLGPIRAHVVAAPAYLARAGTPTHPGQLGDHACLGYTNASGPWRFYGAGGAEVTVRAEGPLRANSGDALLPALRAGLGVGMLPDFIVDEEIASGALVPILTDWWGPALALHLMTPPGALRPARVERLIEFLTNRFRTVCAERPMIEATRPLAVAG</sequence>
<dbReference type="SUPFAM" id="SSF46785">
    <property type="entry name" value="Winged helix' DNA-binding domain"/>
    <property type="match status" value="1"/>
</dbReference>
<dbReference type="FunFam" id="1.10.10.10:FF:000001">
    <property type="entry name" value="LysR family transcriptional regulator"/>
    <property type="match status" value="1"/>
</dbReference>
<dbReference type="InterPro" id="IPR000847">
    <property type="entry name" value="LysR_HTH_N"/>
</dbReference>
<gene>
    <name evidence="6" type="ORF">DVW87_09590</name>
</gene>
<accession>A0A369VSV4</accession>
<dbReference type="RefSeq" id="WP_114687554.1">
    <property type="nucleotide sequence ID" value="NZ_QQNB01000002.1"/>
</dbReference>
<dbReference type="PRINTS" id="PR00039">
    <property type="entry name" value="HTHLYSR"/>
</dbReference>